<feature type="region of interest" description="Disordered" evidence="1">
    <location>
        <begin position="48"/>
        <end position="67"/>
    </location>
</feature>
<reference evidence="2 3" key="1">
    <citation type="submission" date="2016-01" db="EMBL/GenBank/DDBJ databases">
        <title>The new phylogeny of the genus Mycobacterium.</title>
        <authorList>
            <person name="Tarcisio F."/>
            <person name="Conor M."/>
            <person name="Antonella G."/>
            <person name="Elisabetta G."/>
            <person name="Giulia F.S."/>
            <person name="Sara T."/>
            <person name="Anna F."/>
            <person name="Clotilde B."/>
            <person name="Roberto B."/>
            <person name="Veronica D.S."/>
            <person name="Fabio R."/>
            <person name="Monica P."/>
            <person name="Olivier J."/>
            <person name="Enrico T."/>
            <person name="Nicola S."/>
        </authorList>
    </citation>
    <scope>NUCLEOTIDE SEQUENCE [LARGE SCALE GENOMIC DNA]</scope>
    <source>
        <strain evidence="2 3">DSM 44153</strain>
    </source>
</reference>
<dbReference type="InterPro" id="IPR027417">
    <property type="entry name" value="P-loop_NTPase"/>
</dbReference>
<proteinExistence type="predicted"/>
<dbReference type="SUPFAM" id="SSF52540">
    <property type="entry name" value="P-loop containing nucleoside triphosphate hydrolases"/>
    <property type="match status" value="1"/>
</dbReference>
<dbReference type="EMBL" id="LQPZ01000008">
    <property type="protein sequence ID" value="ORX07866.1"/>
    <property type="molecule type" value="Genomic_DNA"/>
</dbReference>
<protein>
    <recommendedName>
        <fullName evidence="4">AAA domain-containing protein</fullName>
    </recommendedName>
</protein>
<dbReference type="RefSeq" id="WP_085107863.1">
    <property type="nucleotide sequence ID" value="NZ_JACKSN010000136.1"/>
</dbReference>
<keyword evidence="3" id="KW-1185">Reference proteome</keyword>
<evidence type="ECO:0008006" key="4">
    <source>
        <dbReference type="Google" id="ProtNLM"/>
    </source>
</evidence>
<evidence type="ECO:0000313" key="2">
    <source>
        <dbReference type="EMBL" id="ORX07866.1"/>
    </source>
</evidence>
<dbReference type="Gene3D" id="3.40.50.300">
    <property type="entry name" value="P-loop containing nucleotide triphosphate hydrolases"/>
    <property type="match status" value="1"/>
</dbReference>
<organism evidence="2 3">
    <name type="scientific">Mycolicibacillus trivialis</name>
    <dbReference type="NCBI Taxonomy" id="1798"/>
    <lineage>
        <taxon>Bacteria</taxon>
        <taxon>Bacillati</taxon>
        <taxon>Actinomycetota</taxon>
        <taxon>Actinomycetes</taxon>
        <taxon>Mycobacteriales</taxon>
        <taxon>Mycobacteriaceae</taxon>
        <taxon>Mycolicibacillus</taxon>
    </lineage>
</organism>
<comment type="caution">
    <text evidence="2">The sequence shown here is derived from an EMBL/GenBank/DDBJ whole genome shotgun (WGS) entry which is preliminary data.</text>
</comment>
<evidence type="ECO:0000313" key="3">
    <source>
        <dbReference type="Proteomes" id="UP000193090"/>
    </source>
</evidence>
<accession>A0A1X2EP56</accession>
<name>A0A1X2EP56_9MYCO</name>
<dbReference type="AlphaFoldDB" id="A0A1X2EP56"/>
<dbReference type="Proteomes" id="UP000193090">
    <property type="component" value="Unassembled WGS sequence"/>
</dbReference>
<gene>
    <name evidence="2" type="ORF">AWC30_02760</name>
</gene>
<dbReference type="Pfam" id="PF13481">
    <property type="entry name" value="AAA_25"/>
    <property type="match status" value="1"/>
</dbReference>
<dbReference type="OrthoDB" id="4934928at2"/>
<evidence type="ECO:0000256" key="1">
    <source>
        <dbReference type="SAM" id="MobiDB-lite"/>
    </source>
</evidence>
<sequence length="406" mass="45103">MTPLEDFEAQWADIPLPEDPFDPALDSMEPTENAIRHKMTTLRINREANRRLDNEARPPVNYPPVRDLDDLLAEPDSPTPYRIDRVAPADARVMLSAQYKAGKSTLVGNLIRALADREPFLGKFPVHVPARRIVLIDNELSDNTVRQWLRALRIENTGAVADVVTLRGNVGAFNLIDDHCREEWVRRLCDLGCDYLILDCLRPVLDALSLDENHDAGRFLVPFDRLLQDAGVSDAALVQHMGHGPERARGDSRLQDWPDAIWRLVRETDEPNSPRYFSAYGRDVNVPESRLAFDPVTRHLSLAGGSRADAKTEAALQWVIQLLAEVGDALSANAIEQARPTGLHTQKSVRLALAAAVERQLVVKESGERNAQIHRIASPCSGCGLPVTTGGDRHQQCPENVEGLFA</sequence>